<feature type="compositionally biased region" description="Low complexity" evidence="1">
    <location>
        <begin position="1"/>
        <end position="19"/>
    </location>
</feature>
<dbReference type="EMBL" id="JALLBG020000101">
    <property type="protein sequence ID" value="KAL3764818.1"/>
    <property type="molecule type" value="Genomic_DNA"/>
</dbReference>
<dbReference type="Pfam" id="PF20710">
    <property type="entry name" value="DUF6824"/>
    <property type="match status" value="1"/>
</dbReference>
<reference evidence="3 4" key="1">
    <citation type="submission" date="2024-10" db="EMBL/GenBank/DDBJ databases">
        <title>Updated reference genomes for cyclostephanoid diatoms.</title>
        <authorList>
            <person name="Roberts W.R."/>
            <person name="Alverson A.J."/>
        </authorList>
    </citation>
    <scope>NUCLEOTIDE SEQUENCE [LARGE SCALE GENOMIC DNA]</scope>
    <source>
        <strain evidence="3 4">AJA232-27</strain>
    </source>
</reference>
<dbReference type="InterPro" id="IPR049227">
    <property type="entry name" value="DUF6824"/>
</dbReference>
<evidence type="ECO:0000259" key="2">
    <source>
        <dbReference type="Pfam" id="PF20710"/>
    </source>
</evidence>
<comment type="caution">
    <text evidence="3">The sequence shown here is derived from an EMBL/GenBank/DDBJ whole genome shotgun (WGS) entry which is preliminary data.</text>
</comment>
<sequence>MDPTAIASSASSSSLASGATTPNPTARDDIMKRITEQAASVRQTFESHSSNKRHIVSSATAAAAQHMANLNQRHKFENLLAMRAASSLRTFPTIGEQQQTMAMVPTMMAPTPTPDNEWNQLVCGECVSPPAVFPPFGNTCLPTIEQTMQFQNEPTLNYASAPRVSDGIVLKAFPLDITLNYNDVVCGSGKTTSSLVGNQRFNVWVSLHRAPFAKAFYDDNQAQQLQIARSLVDAVSSSVPAGRFISLDRETRLWYDVGYERAVGIALESLVPSEHKVGKIDHSHHEAAPALVSNMANVPRVYTPKAA</sequence>
<name>A0ABD3MM26_9STRA</name>
<proteinExistence type="predicted"/>
<feature type="domain" description="DUF6824" evidence="2">
    <location>
        <begin position="183"/>
        <end position="263"/>
    </location>
</feature>
<dbReference type="AlphaFoldDB" id="A0ABD3MM26"/>
<organism evidence="3 4">
    <name type="scientific">Discostella pseudostelligera</name>
    <dbReference type="NCBI Taxonomy" id="259834"/>
    <lineage>
        <taxon>Eukaryota</taxon>
        <taxon>Sar</taxon>
        <taxon>Stramenopiles</taxon>
        <taxon>Ochrophyta</taxon>
        <taxon>Bacillariophyta</taxon>
        <taxon>Coscinodiscophyceae</taxon>
        <taxon>Thalassiosirophycidae</taxon>
        <taxon>Stephanodiscales</taxon>
        <taxon>Stephanodiscaceae</taxon>
        <taxon>Discostella</taxon>
    </lineage>
</organism>
<accession>A0ABD3MM26</accession>
<evidence type="ECO:0000313" key="4">
    <source>
        <dbReference type="Proteomes" id="UP001530293"/>
    </source>
</evidence>
<gene>
    <name evidence="3" type="ORF">ACHAWU_006235</name>
</gene>
<evidence type="ECO:0000313" key="3">
    <source>
        <dbReference type="EMBL" id="KAL3764818.1"/>
    </source>
</evidence>
<dbReference type="Proteomes" id="UP001530293">
    <property type="component" value="Unassembled WGS sequence"/>
</dbReference>
<protein>
    <recommendedName>
        <fullName evidence="2">DUF6824 domain-containing protein</fullName>
    </recommendedName>
</protein>
<keyword evidence="4" id="KW-1185">Reference proteome</keyword>
<feature type="region of interest" description="Disordered" evidence="1">
    <location>
        <begin position="1"/>
        <end position="26"/>
    </location>
</feature>
<evidence type="ECO:0000256" key="1">
    <source>
        <dbReference type="SAM" id="MobiDB-lite"/>
    </source>
</evidence>